<proteinExistence type="inferred from homology"/>
<organism evidence="5 6">
    <name type="scientific">Paenibacillus agaridevorans</name>
    <dbReference type="NCBI Taxonomy" id="171404"/>
    <lineage>
        <taxon>Bacteria</taxon>
        <taxon>Bacillati</taxon>
        <taxon>Bacillota</taxon>
        <taxon>Bacilli</taxon>
        <taxon>Bacillales</taxon>
        <taxon>Paenibacillaceae</taxon>
        <taxon>Paenibacillus</taxon>
    </lineage>
</organism>
<dbReference type="InterPro" id="IPR050490">
    <property type="entry name" value="Bact_solute-bd_prot1"/>
</dbReference>
<sequence>MIRKISIGLFCVFFLVTLTACKLGVSHEPAPETVKNASTGFSNKALTIAVFEGAYGKSYWEEVVKRFEADYPGVRVNIIANPKIMDVIKPMNIAGNPPDFLYAPFTESTNMVRSMIGSRSFLDLTGLFDSPALGQDVPLKGIMMDGILDYARPYGDGKVYMAPNYVTTEGLWYNKALFKEKGWSPPRTWDEFWALGEAASSEGIALFTYPGVYPGYIGSMLWSSIASESGVAGIEAIMNYEKGSFGTPEVKRVLELFEKMADTGALMPGTVALNHTQAQSEFLKNKALFIPNGSWLEGEMKDISRAEGFEFGFLLTPTFEPDDPQFARISFEAMFIPEKAKNKELAMEFIKYQYRDDIIRLNAEKSTGVIAVRSGAELAKDSLPASVYDSATVFERGVQPFLFEWRVTPPTPFSINDEVFNPINTVMKGDMSVDQWIDHVEKTFARLRDLLDKVK</sequence>
<dbReference type="NCBIfam" id="TIGR03850">
    <property type="entry name" value="bind_CPR_0540"/>
    <property type="match status" value="1"/>
</dbReference>
<gene>
    <name evidence="5" type="ORF">PAT3040_03418</name>
</gene>
<dbReference type="EMBL" id="BDQX01000171">
    <property type="protein sequence ID" value="GBG08817.1"/>
    <property type="molecule type" value="Genomic_DNA"/>
</dbReference>
<evidence type="ECO:0000256" key="4">
    <source>
        <dbReference type="ARBA" id="ARBA00022729"/>
    </source>
</evidence>
<dbReference type="Gene3D" id="3.40.190.10">
    <property type="entry name" value="Periplasmic binding protein-like II"/>
    <property type="match status" value="1"/>
</dbReference>
<dbReference type="AlphaFoldDB" id="A0A2R5EQH1"/>
<dbReference type="Proteomes" id="UP000245202">
    <property type="component" value="Unassembled WGS sequence"/>
</dbReference>
<evidence type="ECO:0000256" key="3">
    <source>
        <dbReference type="ARBA" id="ARBA00022448"/>
    </source>
</evidence>
<keyword evidence="4" id="KW-0732">Signal</keyword>
<protein>
    <submittedName>
        <fullName evidence="5">Carbohydrate ABC transporter substrate-binding protein</fullName>
    </submittedName>
</protein>
<evidence type="ECO:0000256" key="1">
    <source>
        <dbReference type="ARBA" id="ARBA00004196"/>
    </source>
</evidence>
<comment type="caution">
    <text evidence="5">The sequence shown here is derived from an EMBL/GenBank/DDBJ whole genome shotgun (WGS) entry which is preliminary data.</text>
</comment>
<accession>A0A2R5EQH1</accession>
<dbReference type="PANTHER" id="PTHR43649">
    <property type="entry name" value="ARABINOSE-BINDING PROTEIN-RELATED"/>
    <property type="match status" value="1"/>
</dbReference>
<dbReference type="PANTHER" id="PTHR43649:SF31">
    <property type="entry name" value="SN-GLYCEROL-3-PHOSPHATE-BINDING PERIPLASMIC PROTEIN UGPB"/>
    <property type="match status" value="1"/>
</dbReference>
<keyword evidence="6" id="KW-1185">Reference proteome</keyword>
<evidence type="ECO:0000313" key="5">
    <source>
        <dbReference type="EMBL" id="GBG08817.1"/>
    </source>
</evidence>
<evidence type="ECO:0000256" key="2">
    <source>
        <dbReference type="ARBA" id="ARBA00008520"/>
    </source>
</evidence>
<comment type="subcellular location">
    <subcellularLocation>
        <location evidence="1">Cell envelope</location>
    </subcellularLocation>
</comment>
<dbReference type="InterPro" id="IPR022387">
    <property type="entry name" value="Bind_CPR0540"/>
</dbReference>
<dbReference type="GO" id="GO:0030313">
    <property type="term" value="C:cell envelope"/>
    <property type="evidence" value="ECO:0007669"/>
    <property type="project" value="UniProtKB-SubCell"/>
</dbReference>
<dbReference type="SUPFAM" id="SSF53850">
    <property type="entry name" value="Periplasmic binding protein-like II"/>
    <property type="match status" value="1"/>
</dbReference>
<dbReference type="RefSeq" id="WP_181376677.1">
    <property type="nucleotide sequence ID" value="NZ_BDQX01000171.1"/>
</dbReference>
<dbReference type="InterPro" id="IPR006059">
    <property type="entry name" value="SBP"/>
</dbReference>
<reference evidence="5 6" key="1">
    <citation type="submission" date="2017-08" db="EMBL/GenBank/DDBJ databases">
        <title>Substantial Increase in Enzyme Production by Combined Drug-Resistance Mutations in Paenibacillus agaridevorans.</title>
        <authorList>
            <person name="Tanaka Y."/>
            <person name="Funane K."/>
            <person name="Hosaka T."/>
            <person name="Shiwa Y."/>
            <person name="Fujita N."/>
            <person name="Miyazaki T."/>
            <person name="Yoshikawa H."/>
            <person name="Murakami K."/>
            <person name="Kasahara K."/>
            <person name="Inaoka T."/>
            <person name="Hiraga Y."/>
            <person name="Ochi K."/>
        </authorList>
    </citation>
    <scope>NUCLEOTIDE SEQUENCE [LARGE SCALE GENOMIC DNA]</scope>
    <source>
        <strain evidence="5 6">T-3040</strain>
    </source>
</reference>
<comment type="similarity">
    <text evidence="2">Belongs to the bacterial solute-binding protein 1 family.</text>
</comment>
<dbReference type="Pfam" id="PF13416">
    <property type="entry name" value="SBP_bac_8"/>
    <property type="match status" value="1"/>
</dbReference>
<evidence type="ECO:0000313" key="6">
    <source>
        <dbReference type="Proteomes" id="UP000245202"/>
    </source>
</evidence>
<keyword evidence="3" id="KW-0813">Transport</keyword>
<dbReference type="PROSITE" id="PS51257">
    <property type="entry name" value="PROKAR_LIPOPROTEIN"/>
    <property type="match status" value="1"/>
</dbReference>
<name>A0A2R5EQH1_9BACL</name>